<dbReference type="SUPFAM" id="SSF55681">
    <property type="entry name" value="Class II aaRS and biotin synthetases"/>
    <property type="match status" value="1"/>
</dbReference>
<evidence type="ECO:0000256" key="4">
    <source>
        <dbReference type="ARBA" id="ARBA00011496"/>
    </source>
</evidence>
<keyword evidence="9" id="KW-0028">Amino-acid biosynthesis</keyword>
<dbReference type="GO" id="GO:0005737">
    <property type="term" value="C:cytoplasm"/>
    <property type="evidence" value="ECO:0007669"/>
    <property type="project" value="UniProtKB-SubCell"/>
</dbReference>
<dbReference type="InterPro" id="IPR006195">
    <property type="entry name" value="aa-tRNA-synth_II"/>
</dbReference>
<comment type="subcellular location">
    <subcellularLocation>
        <location evidence="1 9">Cytoplasm</location>
    </subcellularLocation>
</comment>
<dbReference type="PROSITE" id="PS50862">
    <property type="entry name" value="AA_TRNA_LIGASE_II"/>
    <property type="match status" value="1"/>
</dbReference>
<evidence type="ECO:0000256" key="10">
    <source>
        <dbReference type="PIRSR" id="PIRSR001549-1"/>
    </source>
</evidence>
<comment type="pathway">
    <text evidence="2 9">Amino-acid biosynthesis; L-histidine biosynthesis; L-histidine from 5-phospho-alpha-D-ribose 1-diphosphate: step 1/9.</text>
</comment>
<reference evidence="12 13" key="1">
    <citation type="submission" date="2020-08" db="EMBL/GenBank/DDBJ databases">
        <title>Genomic Encyclopedia of Type Strains, Phase III (KMG-III): the genomes of soil and plant-associated and newly described type strains.</title>
        <authorList>
            <person name="Whitman W."/>
        </authorList>
    </citation>
    <scope>NUCLEOTIDE SEQUENCE [LARGE SCALE GENOMIC DNA]</scope>
    <source>
        <strain evidence="12 13">CECT 8803</strain>
    </source>
</reference>
<keyword evidence="9" id="KW-0368">Histidine biosynthesis</keyword>
<comment type="function">
    <text evidence="8 9">Required for the first step of histidine biosynthesis. May allow the feedback regulation of ATP phosphoribosyltransferase activity by histidine.</text>
</comment>
<comment type="miscellaneous">
    <text evidence="9">This function is generally fulfilled by the C-terminal part of HisG, which is missing in some bacteria such as this one.</text>
</comment>
<dbReference type="GO" id="GO:0000105">
    <property type="term" value="P:L-histidine biosynthetic process"/>
    <property type="evidence" value="ECO:0007669"/>
    <property type="project" value="UniProtKB-UniRule"/>
</dbReference>
<evidence type="ECO:0000256" key="3">
    <source>
        <dbReference type="ARBA" id="ARBA00005539"/>
    </source>
</evidence>
<evidence type="ECO:0000313" key="13">
    <source>
        <dbReference type="Proteomes" id="UP000581135"/>
    </source>
</evidence>
<feature type="binding site" evidence="10">
    <location>
        <position position="128"/>
    </location>
    <ligand>
        <name>L-histidine</name>
        <dbReference type="ChEBI" id="CHEBI:57595"/>
    </ligand>
</feature>
<dbReference type="InterPro" id="IPR041715">
    <property type="entry name" value="HisRS-like_core"/>
</dbReference>
<comment type="similarity">
    <text evidence="3 9">Belongs to the class-II aminoacyl-tRNA synthetase family. HisZ subfamily.</text>
</comment>
<dbReference type="Proteomes" id="UP000581135">
    <property type="component" value="Unassembled WGS sequence"/>
</dbReference>
<evidence type="ECO:0000256" key="5">
    <source>
        <dbReference type="ARBA" id="ARBA00011738"/>
    </source>
</evidence>
<dbReference type="HAMAP" id="MF_00125">
    <property type="entry name" value="HisZ"/>
    <property type="match status" value="1"/>
</dbReference>
<keyword evidence="13" id="KW-1185">Reference proteome</keyword>
<comment type="subunit">
    <text evidence="5">Homodimer.</text>
</comment>
<feature type="domain" description="Aminoacyl-transfer RNA synthetases class-II family profile" evidence="11">
    <location>
        <begin position="34"/>
        <end position="333"/>
    </location>
</feature>
<keyword evidence="7 9" id="KW-0963">Cytoplasm</keyword>
<dbReference type="InterPro" id="IPR045864">
    <property type="entry name" value="aa-tRNA-synth_II/BPL/LPL"/>
</dbReference>
<proteinExistence type="inferred from homology"/>
<dbReference type="GO" id="GO:0004821">
    <property type="term" value="F:histidine-tRNA ligase activity"/>
    <property type="evidence" value="ECO:0007669"/>
    <property type="project" value="TreeGrafter"/>
</dbReference>
<dbReference type="EMBL" id="JACHXA010000002">
    <property type="protein sequence ID" value="MBB3064778.1"/>
    <property type="molecule type" value="Genomic_DNA"/>
</dbReference>
<organism evidence="12 13">
    <name type="scientific">Limibacillus halophilus</name>
    <dbReference type="NCBI Taxonomy" id="1579333"/>
    <lineage>
        <taxon>Bacteria</taxon>
        <taxon>Pseudomonadati</taxon>
        <taxon>Pseudomonadota</taxon>
        <taxon>Alphaproteobacteria</taxon>
        <taxon>Rhodospirillales</taxon>
        <taxon>Rhodovibrionaceae</taxon>
        <taxon>Limibacillus</taxon>
    </lineage>
</organism>
<evidence type="ECO:0000256" key="9">
    <source>
        <dbReference type="HAMAP-Rule" id="MF_00125"/>
    </source>
</evidence>
<gene>
    <name evidence="9" type="primary">hisZ</name>
    <name evidence="12" type="ORF">FHR98_001050</name>
</gene>
<dbReference type="RefSeq" id="WP_183415573.1">
    <property type="nucleotide sequence ID" value="NZ_JACHXA010000002.1"/>
</dbReference>
<keyword evidence="12" id="KW-0808">Transferase</keyword>
<evidence type="ECO:0000256" key="7">
    <source>
        <dbReference type="ARBA" id="ARBA00022490"/>
    </source>
</evidence>
<dbReference type="Gene3D" id="3.30.930.10">
    <property type="entry name" value="Bira Bifunctional Protein, Domain 2"/>
    <property type="match status" value="1"/>
</dbReference>
<dbReference type="GO" id="GO:0006427">
    <property type="term" value="P:histidyl-tRNA aminoacylation"/>
    <property type="evidence" value="ECO:0007669"/>
    <property type="project" value="TreeGrafter"/>
</dbReference>
<evidence type="ECO:0000256" key="1">
    <source>
        <dbReference type="ARBA" id="ARBA00004496"/>
    </source>
</evidence>
<dbReference type="GO" id="GO:0016757">
    <property type="term" value="F:glycosyltransferase activity"/>
    <property type="evidence" value="ECO:0007669"/>
    <property type="project" value="UniProtKB-KW"/>
</dbReference>
<protein>
    <recommendedName>
        <fullName evidence="6 9">ATP phosphoribosyltransferase regulatory subunit</fullName>
    </recommendedName>
</protein>
<evidence type="ECO:0000256" key="2">
    <source>
        <dbReference type="ARBA" id="ARBA00004667"/>
    </source>
</evidence>
<evidence type="ECO:0000256" key="8">
    <source>
        <dbReference type="ARBA" id="ARBA00025246"/>
    </source>
</evidence>
<evidence type="ECO:0000259" key="11">
    <source>
        <dbReference type="PROSITE" id="PS50862"/>
    </source>
</evidence>
<dbReference type="InterPro" id="IPR004516">
    <property type="entry name" value="HisRS/HisZ"/>
</dbReference>
<comment type="caution">
    <text evidence="12">The sequence shown here is derived from an EMBL/GenBank/DDBJ whole genome shotgun (WGS) entry which is preliminary data.</text>
</comment>
<name>A0A839SR66_9PROT</name>
<feature type="binding site" evidence="10">
    <location>
        <position position="132"/>
    </location>
    <ligand>
        <name>L-histidine</name>
        <dbReference type="ChEBI" id="CHEBI:57595"/>
    </ligand>
</feature>
<evidence type="ECO:0000256" key="6">
    <source>
        <dbReference type="ARBA" id="ARBA00020397"/>
    </source>
</evidence>
<dbReference type="UniPathway" id="UPA00031">
    <property type="reaction ID" value="UER00006"/>
</dbReference>
<sequence length="385" mass="41679">MTEKGEKALLPAGMVDLLPPEAAQESAAISRILDLFSACGYQRVKPPMLEFEETLFDGAGAALSQQTFRLMDPLSQRMMGLRADMTTQVVRIAATRLSGEPRPLRLCYAGQVLRVKGNQLRNDRQIAQVGAELIGSESSGADAEIIALAASALEKIGVTRLSVDIALPTLVPAIARTLGLSPSESADLREALDRKDAAAVKAISKEHGKLLSALLRAAGPVERAVAALSRLTVPEDAQEELERLLAVVERLRELKPDLRITVDPTEHRGFEYQTGVSFAFFARGVRGELGRGGRYAARAAGGCFEPATGVTLYMDSLLRALPEPDAPSRVYLPAGHDPKIATALREKGFVTLAGHDPVEEDRKEARRMACDYWLSGETLRKVEEN</sequence>
<accession>A0A839SR66</accession>
<comment type="subunit">
    <text evidence="4 9">Heteromultimer composed of HisG and HisZ subunits.</text>
</comment>
<feature type="binding site" evidence="10">
    <location>
        <begin position="84"/>
        <end position="86"/>
    </location>
    <ligand>
        <name>L-histidine</name>
        <dbReference type="ChEBI" id="CHEBI:57595"/>
    </ligand>
</feature>
<dbReference type="PIRSF" id="PIRSF001549">
    <property type="entry name" value="His-tRNA_synth"/>
    <property type="match status" value="1"/>
</dbReference>
<evidence type="ECO:0000313" key="12">
    <source>
        <dbReference type="EMBL" id="MBB3064778.1"/>
    </source>
</evidence>
<dbReference type="Pfam" id="PF13393">
    <property type="entry name" value="tRNA-synt_His"/>
    <property type="match status" value="1"/>
</dbReference>
<keyword evidence="12" id="KW-0328">Glycosyltransferase</keyword>
<dbReference type="InterPro" id="IPR004517">
    <property type="entry name" value="HisZ"/>
</dbReference>
<feature type="binding site" evidence="10">
    <location>
        <position position="268"/>
    </location>
    <ligand>
        <name>L-histidine</name>
        <dbReference type="ChEBI" id="CHEBI:57595"/>
    </ligand>
</feature>
<dbReference type="PANTHER" id="PTHR43707:SF1">
    <property type="entry name" value="HISTIDINE--TRNA LIGASE, MITOCHONDRIAL-RELATED"/>
    <property type="match status" value="1"/>
</dbReference>
<dbReference type="PANTHER" id="PTHR43707">
    <property type="entry name" value="HISTIDYL-TRNA SYNTHETASE"/>
    <property type="match status" value="1"/>
</dbReference>
<feature type="binding site" evidence="10">
    <location>
        <position position="114"/>
    </location>
    <ligand>
        <name>L-histidine</name>
        <dbReference type="ChEBI" id="CHEBI:57595"/>
    </ligand>
</feature>
<dbReference type="AlphaFoldDB" id="A0A839SR66"/>